<proteinExistence type="predicted"/>
<evidence type="ECO:0000313" key="1">
    <source>
        <dbReference type="EMBL" id="AFZ28239.1"/>
    </source>
</evidence>
<gene>
    <name evidence="1" type="ORF">Cylst_6448</name>
</gene>
<geneLocation type="plasmid" evidence="1 2">
    <name>pCYLST.01</name>
</geneLocation>
<reference evidence="1 2" key="1">
    <citation type="submission" date="2012-06" db="EMBL/GenBank/DDBJ databases">
        <title>Noncontiguous Finished plasmid 1 of genome of Cylindrospermum stagnale PCC 7417.</title>
        <authorList>
            <consortium name="US DOE Joint Genome Institute"/>
            <person name="Gugger M."/>
            <person name="Coursin T."/>
            <person name="Rippka R."/>
            <person name="Tandeau De Marsac N."/>
            <person name="Huntemann M."/>
            <person name="Wei C.-L."/>
            <person name="Han J."/>
            <person name="Detter J.C."/>
            <person name="Han C."/>
            <person name="Tapia R."/>
            <person name="Davenport K."/>
            <person name="Daligault H."/>
            <person name="Erkkila T."/>
            <person name="Gu W."/>
            <person name="Munk A.C.C."/>
            <person name="Teshima H."/>
            <person name="Xu Y."/>
            <person name="Chain P."/>
            <person name="Chen A."/>
            <person name="Krypides N."/>
            <person name="Mavromatis K."/>
            <person name="Markowitz V."/>
            <person name="Szeto E."/>
            <person name="Ivanova N."/>
            <person name="Mikhailova N."/>
            <person name="Ovchinnikova G."/>
            <person name="Pagani I."/>
            <person name="Pati A."/>
            <person name="Goodwin L."/>
            <person name="Peters L."/>
            <person name="Pitluck S."/>
            <person name="Woyke T."/>
            <person name="Kerfeld C."/>
        </authorList>
    </citation>
    <scope>NUCLEOTIDE SEQUENCE [LARGE SCALE GENOMIC DNA]</scope>
    <source>
        <strain evidence="1 2">PCC 7417</strain>
        <plasmid evidence="2">Plasmid pCYLST.01</plasmid>
    </source>
</reference>
<dbReference type="RefSeq" id="WP_015328286.1">
    <property type="nucleotide sequence ID" value="NC_020050.1"/>
</dbReference>
<sequence length="128" mass="14310">MTQLPKTLEQFLTQDPTEIDFEVHVQAHSVDEFIKIHGTEAVHTMKLDAIPQELQNYLQENPGVTSFSIRIQQAAGSEEETTTIYIRPLDENGITKDFIVSGDNLIPIESSLLKPDCTSPIDELEEAA</sequence>
<dbReference type="HOGENOM" id="CLU_1955952_0_0_3"/>
<dbReference type="AlphaFoldDB" id="K9X803"/>
<accession>K9X803</accession>
<dbReference type="KEGG" id="csg:Cylst_6448"/>
<evidence type="ECO:0000313" key="2">
    <source>
        <dbReference type="Proteomes" id="UP000010475"/>
    </source>
</evidence>
<name>K9X803_9NOST</name>
<keyword evidence="1" id="KW-0614">Plasmid</keyword>
<organism evidence="1 2">
    <name type="scientific">Cylindrospermum stagnale PCC 7417</name>
    <dbReference type="NCBI Taxonomy" id="56107"/>
    <lineage>
        <taxon>Bacteria</taxon>
        <taxon>Bacillati</taxon>
        <taxon>Cyanobacteriota</taxon>
        <taxon>Cyanophyceae</taxon>
        <taxon>Nostocales</taxon>
        <taxon>Nostocaceae</taxon>
        <taxon>Cylindrospermum</taxon>
    </lineage>
</organism>
<protein>
    <submittedName>
        <fullName evidence="1">Uncharacterized protein</fullName>
    </submittedName>
</protein>
<dbReference type="Proteomes" id="UP000010475">
    <property type="component" value="Plasmid pCYLST.01"/>
</dbReference>
<dbReference type="EMBL" id="CP003643">
    <property type="protein sequence ID" value="AFZ28239.1"/>
    <property type="molecule type" value="Genomic_DNA"/>
</dbReference>
<keyword evidence="2" id="KW-1185">Reference proteome</keyword>